<protein>
    <submittedName>
        <fullName evidence="12">Preprotein translocase subunit YajC</fullName>
    </submittedName>
</protein>
<evidence type="ECO:0000313" key="13">
    <source>
        <dbReference type="Proteomes" id="UP000572528"/>
    </source>
</evidence>
<keyword evidence="6" id="KW-0653">Protein transport</keyword>
<keyword evidence="3" id="KW-0813">Transport</keyword>
<keyword evidence="9 11" id="KW-0472">Membrane</keyword>
<dbReference type="EMBL" id="JACBXV010000002">
    <property type="protein sequence ID" value="NYS67996.1"/>
    <property type="molecule type" value="Genomic_DNA"/>
</dbReference>
<organism evidence="12 13">
    <name type="scientific">Actinomyces bowdenii</name>
    <dbReference type="NCBI Taxonomy" id="131109"/>
    <lineage>
        <taxon>Bacteria</taxon>
        <taxon>Bacillati</taxon>
        <taxon>Actinomycetota</taxon>
        <taxon>Actinomycetes</taxon>
        <taxon>Actinomycetales</taxon>
        <taxon>Actinomycetaceae</taxon>
        <taxon>Actinomyces</taxon>
    </lineage>
</organism>
<dbReference type="GO" id="GO:0015031">
    <property type="term" value="P:protein transport"/>
    <property type="evidence" value="ECO:0007669"/>
    <property type="project" value="UniProtKB-KW"/>
</dbReference>
<dbReference type="Proteomes" id="UP000572528">
    <property type="component" value="Unassembled WGS sequence"/>
</dbReference>
<keyword evidence="8" id="KW-0811">Translocation</keyword>
<dbReference type="PANTHER" id="PTHR33909">
    <property type="entry name" value="SEC TRANSLOCON ACCESSORY COMPLEX SUBUNIT YAJC"/>
    <property type="match status" value="1"/>
</dbReference>
<keyword evidence="5 11" id="KW-0812">Transmembrane</keyword>
<dbReference type="PANTHER" id="PTHR33909:SF1">
    <property type="entry name" value="SEC TRANSLOCON ACCESSORY COMPLEX SUBUNIT YAJC"/>
    <property type="match status" value="1"/>
</dbReference>
<evidence type="ECO:0000256" key="8">
    <source>
        <dbReference type="ARBA" id="ARBA00023010"/>
    </source>
</evidence>
<gene>
    <name evidence="12" type="ORF">HZZ05_00285</name>
</gene>
<comment type="similarity">
    <text evidence="2">Belongs to the YajC family.</text>
</comment>
<evidence type="ECO:0000256" key="11">
    <source>
        <dbReference type="SAM" id="Phobius"/>
    </source>
</evidence>
<comment type="subcellular location">
    <subcellularLocation>
        <location evidence="1">Cell membrane</location>
        <topology evidence="1">Single-pass membrane protein</topology>
    </subcellularLocation>
</comment>
<evidence type="ECO:0000256" key="6">
    <source>
        <dbReference type="ARBA" id="ARBA00022927"/>
    </source>
</evidence>
<proteinExistence type="inferred from homology"/>
<evidence type="ECO:0000256" key="4">
    <source>
        <dbReference type="ARBA" id="ARBA00022475"/>
    </source>
</evidence>
<accession>A0A853EJH7</accession>
<evidence type="ECO:0000313" key="12">
    <source>
        <dbReference type="EMBL" id="NYS67996.1"/>
    </source>
</evidence>
<evidence type="ECO:0000256" key="3">
    <source>
        <dbReference type="ARBA" id="ARBA00022448"/>
    </source>
</evidence>
<name>A0A853EJH7_9ACTO</name>
<feature type="transmembrane region" description="Helical" evidence="11">
    <location>
        <begin position="6"/>
        <end position="22"/>
    </location>
</feature>
<dbReference type="RefSeq" id="WP_179899347.1">
    <property type="nucleotide sequence ID" value="NZ_JACBXV010000002.1"/>
</dbReference>
<evidence type="ECO:0000256" key="10">
    <source>
        <dbReference type="SAM" id="MobiDB-lite"/>
    </source>
</evidence>
<feature type="region of interest" description="Disordered" evidence="10">
    <location>
        <begin position="86"/>
        <end position="135"/>
    </location>
</feature>
<keyword evidence="4" id="KW-1003">Cell membrane</keyword>
<evidence type="ECO:0000256" key="1">
    <source>
        <dbReference type="ARBA" id="ARBA00004162"/>
    </source>
</evidence>
<dbReference type="InterPro" id="IPR003849">
    <property type="entry name" value="Preprotein_translocase_YajC"/>
</dbReference>
<dbReference type="AlphaFoldDB" id="A0A853EJH7"/>
<reference evidence="12 13" key="1">
    <citation type="submission" date="2020-07" db="EMBL/GenBank/DDBJ databases">
        <title>MOT database genomes.</title>
        <authorList>
            <person name="Joseph S."/>
            <person name="Aduse-Opoku J."/>
            <person name="Hashim A."/>
            <person name="Wade W."/>
            <person name="Curtis M."/>
        </authorList>
    </citation>
    <scope>NUCLEOTIDE SEQUENCE [LARGE SCALE GENOMIC DNA]</scope>
    <source>
        <strain evidence="12 13">WMus004</strain>
    </source>
</reference>
<dbReference type="GO" id="GO:0005886">
    <property type="term" value="C:plasma membrane"/>
    <property type="evidence" value="ECO:0007669"/>
    <property type="project" value="UniProtKB-SubCell"/>
</dbReference>
<sequence>MELPIVLIVVLGGMWLMSFFARKQQRRMAQEQARRTEEALVPGTWVRTTSGFYGTVVEVDGDVVTLATPLGDETLWDKRAIVGAEEPPFASASQARSETAESETAEEPEIAQESEAAQEPEADDVDAAEETADRA</sequence>
<keyword evidence="7 11" id="KW-1133">Transmembrane helix</keyword>
<comment type="caution">
    <text evidence="12">The sequence shown here is derived from an EMBL/GenBank/DDBJ whole genome shotgun (WGS) entry which is preliminary data.</text>
</comment>
<evidence type="ECO:0000256" key="9">
    <source>
        <dbReference type="ARBA" id="ARBA00023136"/>
    </source>
</evidence>
<evidence type="ECO:0000256" key="2">
    <source>
        <dbReference type="ARBA" id="ARBA00006742"/>
    </source>
</evidence>
<feature type="compositionally biased region" description="Acidic residues" evidence="10">
    <location>
        <begin position="100"/>
        <end position="135"/>
    </location>
</feature>
<evidence type="ECO:0000256" key="7">
    <source>
        <dbReference type="ARBA" id="ARBA00022989"/>
    </source>
</evidence>
<dbReference type="Pfam" id="PF02699">
    <property type="entry name" value="YajC"/>
    <property type="match status" value="1"/>
</dbReference>
<dbReference type="SMART" id="SM01323">
    <property type="entry name" value="YajC"/>
    <property type="match status" value="1"/>
</dbReference>
<evidence type="ECO:0000256" key="5">
    <source>
        <dbReference type="ARBA" id="ARBA00022692"/>
    </source>
</evidence>